<evidence type="ECO:0000256" key="2">
    <source>
        <dbReference type="ARBA" id="ARBA00006540"/>
    </source>
</evidence>
<dbReference type="InterPro" id="IPR009000">
    <property type="entry name" value="Transl_B-barrel_sf"/>
</dbReference>
<gene>
    <name evidence="10" type="ORF">MPUS1402_LOCUS7715</name>
</gene>
<evidence type="ECO:0000256" key="8">
    <source>
        <dbReference type="RuleBase" id="RU003905"/>
    </source>
</evidence>
<evidence type="ECO:0000256" key="1">
    <source>
        <dbReference type="ARBA" id="ARBA00004173"/>
    </source>
</evidence>
<keyword evidence="3" id="KW-0809">Transit peptide</keyword>
<dbReference type="AlphaFoldDB" id="A0A7R9TQT5"/>
<accession>A0A7R9TQT5</accession>
<reference evidence="10" key="1">
    <citation type="submission" date="2021-01" db="EMBL/GenBank/DDBJ databases">
        <authorList>
            <person name="Corre E."/>
            <person name="Pelletier E."/>
            <person name="Niang G."/>
            <person name="Scheremetjew M."/>
            <person name="Finn R."/>
            <person name="Kale V."/>
            <person name="Holt S."/>
            <person name="Cochrane G."/>
            <person name="Meng A."/>
            <person name="Brown T."/>
            <person name="Cohen L."/>
        </authorList>
    </citation>
    <scope>NUCLEOTIDE SEQUENCE</scope>
    <source>
        <strain evidence="10">RCC1614</strain>
    </source>
</reference>
<comment type="similarity">
    <text evidence="2 8">Belongs to the universal ribosomal protein uL3 family.</text>
</comment>
<feature type="region of interest" description="Disordered" evidence="9">
    <location>
        <begin position="147"/>
        <end position="177"/>
    </location>
</feature>
<evidence type="ECO:0000256" key="3">
    <source>
        <dbReference type="ARBA" id="ARBA00022946"/>
    </source>
</evidence>
<evidence type="ECO:0000256" key="5">
    <source>
        <dbReference type="ARBA" id="ARBA00023128"/>
    </source>
</evidence>
<evidence type="ECO:0000256" key="6">
    <source>
        <dbReference type="ARBA" id="ARBA00023274"/>
    </source>
</evidence>
<dbReference type="EMBL" id="HBDY01010276">
    <property type="protein sequence ID" value="CAD8241374.1"/>
    <property type="molecule type" value="Transcribed_RNA"/>
</dbReference>
<dbReference type="PANTHER" id="PTHR11229">
    <property type="entry name" value="50S RIBOSOMAL PROTEIN L3"/>
    <property type="match status" value="1"/>
</dbReference>
<comment type="subcellular location">
    <subcellularLocation>
        <location evidence="1">Mitochondrion</location>
    </subcellularLocation>
</comment>
<organism evidence="10">
    <name type="scientific">Micromonas pusilla</name>
    <name type="common">Picoplanktonic green alga</name>
    <name type="synonym">Chromulina pusilla</name>
    <dbReference type="NCBI Taxonomy" id="38833"/>
    <lineage>
        <taxon>Eukaryota</taxon>
        <taxon>Viridiplantae</taxon>
        <taxon>Chlorophyta</taxon>
        <taxon>Mamiellophyceae</taxon>
        <taxon>Mamiellales</taxon>
        <taxon>Mamiellaceae</taxon>
        <taxon>Micromonas</taxon>
    </lineage>
</organism>
<dbReference type="Pfam" id="PF00297">
    <property type="entry name" value="Ribosomal_L3"/>
    <property type="match status" value="1"/>
</dbReference>
<dbReference type="GO" id="GO:0006412">
    <property type="term" value="P:translation"/>
    <property type="evidence" value="ECO:0007669"/>
    <property type="project" value="InterPro"/>
</dbReference>
<evidence type="ECO:0000256" key="9">
    <source>
        <dbReference type="SAM" id="MobiDB-lite"/>
    </source>
</evidence>
<protein>
    <recommendedName>
        <fullName evidence="7">Large ribosomal subunit protein uL3m</fullName>
    </recommendedName>
</protein>
<evidence type="ECO:0000313" key="10">
    <source>
        <dbReference type="EMBL" id="CAD8241374.1"/>
    </source>
</evidence>
<dbReference type="FunFam" id="2.40.30.10:FF:000004">
    <property type="entry name" value="50S ribosomal protein L3"/>
    <property type="match status" value="1"/>
</dbReference>
<dbReference type="Gene3D" id="3.30.160.810">
    <property type="match status" value="1"/>
</dbReference>
<dbReference type="FunFam" id="3.30.160.810:FF:000001">
    <property type="entry name" value="50S ribosomal protein L3"/>
    <property type="match status" value="1"/>
</dbReference>
<dbReference type="PROSITE" id="PS00474">
    <property type="entry name" value="RIBOSOMAL_L3"/>
    <property type="match status" value="1"/>
</dbReference>
<proteinExistence type="inferred from homology"/>
<dbReference type="NCBIfam" id="TIGR03625">
    <property type="entry name" value="L3_bact"/>
    <property type="match status" value="1"/>
</dbReference>
<dbReference type="InterPro" id="IPR019927">
    <property type="entry name" value="Ribosomal_uL3_bac/org-type"/>
</dbReference>
<dbReference type="GO" id="GO:0005762">
    <property type="term" value="C:mitochondrial large ribosomal subunit"/>
    <property type="evidence" value="ECO:0007669"/>
    <property type="project" value="TreeGrafter"/>
</dbReference>
<dbReference type="InterPro" id="IPR000597">
    <property type="entry name" value="Ribosomal_uL3"/>
</dbReference>
<dbReference type="HAMAP" id="MF_01325_B">
    <property type="entry name" value="Ribosomal_uL3_B"/>
    <property type="match status" value="1"/>
</dbReference>
<evidence type="ECO:0000256" key="4">
    <source>
        <dbReference type="ARBA" id="ARBA00022980"/>
    </source>
</evidence>
<keyword evidence="6 8" id="KW-0687">Ribonucleoprotein</keyword>
<evidence type="ECO:0000256" key="7">
    <source>
        <dbReference type="ARBA" id="ARBA00035209"/>
    </source>
</evidence>
<name>A0A7R9TQT5_MICPS</name>
<dbReference type="SUPFAM" id="SSF50447">
    <property type="entry name" value="Translation proteins"/>
    <property type="match status" value="1"/>
</dbReference>
<dbReference type="InterPro" id="IPR019926">
    <property type="entry name" value="Ribosomal_uL3_CS"/>
</dbReference>
<sequence length="270" mass="29443">MGIARPHELPKRQRVGALAVKVGMTQEWNEHGARVPLTVLWIDECEVVQAKTPEKEGYAALQMGAGSKKRKQITGAEYGHFAARGVQIKRELSEFRVTPDAILPVGTVVDASHFLAGQYVDIQGKTIGKGFQGPMKRWGFAGLPASHGTTKKHRAHGSIGNSQDPGRVWKGKKMAGQMGNRTRTVQNCFVYRVDPERNLIYVVGQVPGKRGNFVRVKDALRKGDPTGCVPDGAPYPAWGFGAFEGRERPTAATTAVMPPPFPMQESSQEA</sequence>
<dbReference type="Gene3D" id="2.40.30.10">
    <property type="entry name" value="Translation factors"/>
    <property type="match status" value="1"/>
</dbReference>
<keyword evidence="5" id="KW-0496">Mitochondrion</keyword>
<dbReference type="PANTHER" id="PTHR11229:SF8">
    <property type="entry name" value="LARGE RIBOSOMAL SUBUNIT PROTEIN UL3M"/>
    <property type="match status" value="1"/>
</dbReference>
<keyword evidence="4 8" id="KW-0689">Ribosomal protein</keyword>
<dbReference type="GO" id="GO:0003735">
    <property type="term" value="F:structural constituent of ribosome"/>
    <property type="evidence" value="ECO:0007669"/>
    <property type="project" value="InterPro"/>
</dbReference>